<gene>
    <name evidence="1" type="ORF">FB466_0653</name>
</gene>
<dbReference type="AlphaFoldDB" id="A0A543I5I3"/>
<evidence type="ECO:0000313" key="1">
    <source>
        <dbReference type="EMBL" id="TQM65839.1"/>
    </source>
</evidence>
<sequence length="128" mass="14168">MIPSRWPDATALVLDYLRPHFPHITITRTRNATDARQVVVGDVYGGRTTAITRSCTILLSAWVIDPDGHGNLHEARELMGDVMYRLQLMTRLPEVVTATEGSGPTAVKDTTEVEYAEGSVVLGIHRNR</sequence>
<accession>A0A543I5I3</accession>
<evidence type="ECO:0000313" key="2">
    <source>
        <dbReference type="Proteomes" id="UP000318331"/>
    </source>
</evidence>
<keyword evidence="2" id="KW-1185">Reference proteome</keyword>
<comment type="caution">
    <text evidence="1">The sequence shown here is derived from an EMBL/GenBank/DDBJ whole genome shotgun (WGS) entry which is preliminary data.</text>
</comment>
<organism evidence="1 2">
    <name type="scientific">Klugiella xanthotipulae</name>
    <dbReference type="NCBI Taxonomy" id="244735"/>
    <lineage>
        <taxon>Bacteria</taxon>
        <taxon>Bacillati</taxon>
        <taxon>Actinomycetota</taxon>
        <taxon>Actinomycetes</taxon>
        <taxon>Micrococcales</taxon>
        <taxon>Microbacteriaceae</taxon>
        <taxon>Klugiella</taxon>
    </lineage>
</organism>
<evidence type="ECO:0008006" key="3">
    <source>
        <dbReference type="Google" id="ProtNLM"/>
    </source>
</evidence>
<protein>
    <recommendedName>
        <fullName evidence="3">DUF3168 domain-containing protein</fullName>
    </recommendedName>
</protein>
<reference evidence="1 2" key="1">
    <citation type="submission" date="2019-06" db="EMBL/GenBank/DDBJ databases">
        <title>Sequencing the genomes of 1000 actinobacteria strains.</title>
        <authorList>
            <person name="Klenk H.-P."/>
        </authorList>
    </citation>
    <scope>NUCLEOTIDE SEQUENCE [LARGE SCALE GENOMIC DNA]</scope>
    <source>
        <strain evidence="1 2">DSM 18031</strain>
    </source>
</reference>
<dbReference type="RefSeq" id="WP_141915780.1">
    <property type="nucleotide sequence ID" value="NZ_BAAAYS010000001.1"/>
</dbReference>
<dbReference type="EMBL" id="VFPN01000001">
    <property type="protein sequence ID" value="TQM65839.1"/>
    <property type="molecule type" value="Genomic_DNA"/>
</dbReference>
<dbReference type="Proteomes" id="UP000318331">
    <property type="component" value="Unassembled WGS sequence"/>
</dbReference>
<proteinExistence type="predicted"/>
<name>A0A543I5I3_9MICO</name>